<keyword evidence="5 8" id="KW-0812">Transmembrane</keyword>
<evidence type="ECO:0000256" key="9">
    <source>
        <dbReference type="SAM" id="Phobius"/>
    </source>
</evidence>
<accession>A0ABX8Z2X1</accession>
<reference evidence="10 11" key="2">
    <citation type="submission" date="2021-05" db="EMBL/GenBank/DDBJ databases">
        <title>Ecology and evolution of chlamydial symbionts of arthropods.</title>
        <authorList>
            <person name="Halter T."/>
            <person name="Sixt B.S."/>
            <person name="Toenshoff E.R."/>
            <person name="Koestlbacher S."/>
            <person name="Schulz F."/>
            <person name="Kostanjsek R."/>
            <person name="Collingro A."/>
            <person name="Hendrickx F."/>
            <person name="Horn M."/>
        </authorList>
    </citation>
    <scope>NUCLEOTIDE SEQUENCE [LARGE SCALE GENOMIC DNA]</scope>
    <source>
        <strain evidence="10 11">15C</strain>
    </source>
</reference>
<feature type="transmembrane region" description="Helical" evidence="9">
    <location>
        <begin position="94"/>
        <end position="120"/>
    </location>
</feature>
<dbReference type="SUPFAM" id="SSF81345">
    <property type="entry name" value="ABC transporter involved in vitamin B12 uptake, BtuC"/>
    <property type="match status" value="1"/>
</dbReference>
<feature type="transmembrane region" description="Helical" evidence="9">
    <location>
        <begin position="288"/>
        <end position="309"/>
    </location>
</feature>
<dbReference type="EMBL" id="CP075585">
    <property type="protein sequence ID" value="QZA58447.1"/>
    <property type="molecule type" value="Genomic_DNA"/>
</dbReference>
<dbReference type="RefSeq" id="WP_194845022.1">
    <property type="nucleotide sequence ID" value="NZ_CP075585.1"/>
</dbReference>
<sequence length="330" mass="36431">MNPYFAKDFFSFFTVFMQRLFLFFNGQLSSTEIASDELQIFVLSLISCASAIVGSLLVLKKSTMLANSLSHTVLLGISVAYLIIAFFSTQQTQVIMGVYALLLAAFITAILTTVLTQFLIHSLRLQEDASIGLIFTLFFALGVTVVTMYTKSTHLGIEAVMGNVDALHLDDLKLISWVVLLDIFVVGIFFKEFKLVIFDPCFATVLGVRPSLFHYLLMVLTAATVIGAFRAVGVLLVLSLLVGPVLIARIFTKRLKPMIFYSCMIGSFSSLFSVAMTRHLLSVYDMPLSTAGLVVFIITVIYCASLLFIKIKGSVTLSRVAKQKKCLELK</sequence>
<feature type="transmembrane region" description="Helical" evidence="9">
    <location>
        <begin position="202"/>
        <end position="226"/>
    </location>
</feature>
<dbReference type="Gene3D" id="1.10.3470.10">
    <property type="entry name" value="ABC transporter involved in vitamin B12 uptake, BtuC"/>
    <property type="match status" value="1"/>
</dbReference>
<keyword evidence="7 9" id="KW-0472">Membrane</keyword>
<feature type="transmembrane region" description="Helical" evidence="9">
    <location>
        <begin position="232"/>
        <end position="251"/>
    </location>
</feature>
<feature type="transmembrane region" description="Helical" evidence="9">
    <location>
        <begin position="132"/>
        <end position="152"/>
    </location>
</feature>
<reference evidence="10 11" key="1">
    <citation type="submission" date="2020-01" db="EMBL/GenBank/DDBJ databases">
        <authorList>
            <person name="Sixt B."/>
            <person name="Schulz F."/>
            <person name="Kostanjsek R."/>
            <person name="Koestlbacher S."/>
            <person name="Collingro A."/>
            <person name="Toenshoff E."/>
            <person name="Horn M."/>
        </authorList>
    </citation>
    <scope>NUCLEOTIDE SEQUENCE [LARGE SCALE GENOMIC DNA]</scope>
    <source>
        <strain evidence="10 11">15C</strain>
    </source>
</reference>
<comment type="subcellular location">
    <subcellularLocation>
        <location evidence="1">Cell inner membrane</location>
        <topology evidence="1">Multi-pass membrane protein</topology>
    </subcellularLocation>
    <subcellularLocation>
        <location evidence="8">Cell membrane</location>
        <topology evidence="8">Multi-pass membrane protein</topology>
    </subcellularLocation>
</comment>
<evidence type="ECO:0000256" key="1">
    <source>
        <dbReference type="ARBA" id="ARBA00004429"/>
    </source>
</evidence>
<comment type="similarity">
    <text evidence="2 8">Belongs to the ABC-3 integral membrane protein family.</text>
</comment>
<dbReference type="Pfam" id="PF00950">
    <property type="entry name" value="ABC-3"/>
    <property type="match status" value="1"/>
</dbReference>
<gene>
    <name evidence="10" type="ORF">RHAB15C_0000321</name>
</gene>
<feature type="transmembrane region" description="Helical" evidence="9">
    <location>
        <begin position="71"/>
        <end position="88"/>
    </location>
</feature>
<keyword evidence="11" id="KW-1185">Reference proteome</keyword>
<name>A0ABX8Z2X1_9BACT</name>
<evidence type="ECO:0000256" key="7">
    <source>
        <dbReference type="ARBA" id="ARBA00023136"/>
    </source>
</evidence>
<evidence type="ECO:0000256" key="6">
    <source>
        <dbReference type="ARBA" id="ARBA00022989"/>
    </source>
</evidence>
<keyword evidence="4" id="KW-1003">Cell membrane</keyword>
<dbReference type="PANTHER" id="PTHR30477">
    <property type="entry name" value="ABC-TRANSPORTER METAL-BINDING PROTEIN"/>
    <property type="match status" value="1"/>
</dbReference>
<evidence type="ECO:0000256" key="5">
    <source>
        <dbReference type="ARBA" id="ARBA00022692"/>
    </source>
</evidence>
<organism evidence="10 11">
    <name type="scientific">Candidatus Rhabdochlamydia porcellionis</name>
    <dbReference type="NCBI Taxonomy" id="225148"/>
    <lineage>
        <taxon>Bacteria</taxon>
        <taxon>Pseudomonadati</taxon>
        <taxon>Chlamydiota</taxon>
        <taxon>Chlamydiia</taxon>
        <taxon>Parachlamydiales</taxon>
        <taxon>Candidatus Rhabdochlamydiaceae</taxon>
        <taxon>Candidatus Rhabdochlamydia</taxon>
    </lineage>
</organism>
<feature type="transmembrane region" description="Helical" evidence="9">
    <location>
        <begin position="9"/>
        <end position="28"/>
    </location>
</feature>
<evidence type="ECO:0000256" key="4">
    <source>
        <dbReference type="ARBA" id="ARBA00022475"/>
    </source>
</evidence>
<evidence type="ECO:0000313" key="11">
    <source>
        <dbReference type="Proteomes" id="UP000822862"/>
    </source>
</evidence>
<evidence type="ECO:0000313" key="10">
    <source>
        <dbReference type="EMBL" id="QZA58447.1"/>
    </source>
</evidence>
<dbReference type="InterPro" id="IPR001626">
    <property type="entry name" value="ABC_TroCD"/>
</dbReference>
<feature type="transmembrane region" description="Helical" evidence="9">
    <location>
        <begin position="40"/>
        <end position="59"/>
    </location>
</feature>
<dbReference type="Proteomes" id="UP000822862">
    <property type="component" value="Chromosome"/>
</dbReference>
<evidence type="ECO:0000256" key="8">
    <source>
        <dbReference type="RuleBase" id="RU003943"/>
    </source>
</evidence>
<dbReference type="InterPro" id="IPR037294">
    <property type="entry name" value="ABC_BtuC-like"/>
</dbReference>
<feature type="transmembrane region" description="Helical" evidence="9">
    <location>
        <begin position="258"/>
        <end position="276"/>
    </location>
</feature>
<keyword evidence="6 9" id="KW-1133">Transmembrane helix</keyword>
<dbReference type="PANTHER" id="PTHR30477:SF8">
    <property type="entry name" value="METAL TRANSPORT SYSTEM MEMBRANE PROTEIN CT_070-RELATED"/>
    <property type="match status" value="1"/>
</dbReference>
<keyword evidence="3 8" id="KW-0813">Transport</keyword>
<evidence type="ECO:0000256" key="3">
    <source>
        <dbReference type="ARBA" id="ARBA00022448"/>
    </source>
</evidence>
<feature type="transmembrane region" description="Helical" evidence="9">
    <location>
        <begin position="172"/>
        <end position="190"/>
    </location>
</feature>
<evidence type="ECO:0000256" key="2">
    <source>
        <dbReference type="ARBA" id="ARBA00008034"/>
    </source>
</evidence>
<protein>
    <submittedName>
        <fullName evidence="10">Manganese transport system membrane protein MntD</fullName>
    </submittedName>
</protein>
<proteinExistence type="inferred from homology"/>